<evidence type="ECO:0000256" key="7">
    <source>
        <dbReference type="ARBA" id="ARBA00023136"/>
    </source>
</evidence>
<name>A0A139BV00_9PROT</name>
<proteinExistence type="predicted"/>
<keyword evidence="7 9" id="KW-0472">Membrane</keyword>
<dbReference type="GO" id="GO:0020037">
    <property type="term" value="F:heme binding"/>
    <property type="evidence" value="ECO:0007669"/>
    <property type="project" value="InterPro"/>
</dbReference>
<comment type="caution">
    <text evidence="11">The sequence shown here is derived from an EMBL/GenBank/DDBJ whole genome shotgun (WGS) entry which is preliminary data.</text>
</comment>
<evidence type="ECO:0000256" key="2">
    <source>
        <dbReference type="ARBA" id="ARBA00022617"/>
    </source>
</evidence>
<keyword evidence="10" id="KW-0732">Signal</keyword>
<evidence type="ECO:0000256" key="6">
    <source>
        <dbReference type="ARBA" id="ARBA00023004"/>
    </source>
</evidence>
<evidence type="ECO:0000313" key="12">
    <source>
        <dbReference type="Proteomes" id="UP000070578"/>
    </source>
</evidence>
<evidence type="ECO:0000256" key="9">
    <source>
        <dbReference type="SAM" id="Phobius"/>
    </source>
</evidence>
<keyword evidence="2 8" id="KW-0349">Heme</keyword>
<dbReference type="InterPro" id="IPR002326">
    <property type="entry name" value="Cyt_c1"/>
</dbReference>
<comment type="cofactor">
    <cofactor evidence="8">
        <name>heme c</name>
        <dbReference type="ChEBI" id="CHEBI:61717"/>
    </cofactor>
    <text evidence="8">Binds 1 heme c group covalently per subunit.</text>
</comment>
<comment type="subcellular location">
    <subcellularLocation>
        <location evidence="1">Membrane</location>
    </subcellularLocation>
</comment>
<dbReference type="GO" id="GO:0016020">
    <property type="term" value="C:membrane"/>
    <property type="evidence" value="ECO:0007669"/>
    <property type="project" value="UniProtKB-SubCell"/>
</dbReference>
<protein>
    <submittedName>
        <fullName evidence="11">Cytochrome bc1 complex, cytochrome c1</fullName>
    </submittedName>
</protein>
<evidence type="ECO:0000256" key="1">
    <source>
        <dbReference type="ARBA" id="ARBA00004370"/>
    </source>
</evidence>
<feature type="binding site" description="covalent" evidence="8">
    <location>
        <position position="143"/>
    </location>
    <ligand>
        <name>heme c</name>
        <dbReference type="ChEBI" id="CHEBI:61717"/>
    </ligand>
</feature>
<dbReference type="Pfam" id="PF02167">
    <property type="entry name" value="Cytochrom_C1"/>
    <property type="match status" value="2"/>
</dbReference>
<dbReference type="SUPFAM" id="SSF46626">
    <property type="entry name" value="Cytochrome c"/>
    <property type="match status" value="1"/>
</dbReference>
<feature type="signal peptide" evidence="10">
    <location>
        <begin position="1"/>
        <end position="19"/>
    </location>
</feature>
<evidence type="ECO:0000256" key="5">
    <source>
        <dbReference type="ARBA" id="ARBA00022989"/>
    </source>
</evidence>
<gene>
    <name evidence="11" type="ORF">AWT59_1052</name>
</gene>
<feature type="binding site" description="covalent" evidence="8">
    <location>
        <position position="51"/>
    </location>
    <ligand>
        <name>heme c</name>
        <dbReference type="ChEBI" id="CHEBI:61717"/>
    </ligand>
</feature>
<evidence type="ECO:0000256" key="4">
    <source>
        <dbReference type="ARBA" id="ARBA00022723"/>
    </source>
</evidence>
<feature type="binding site" description="covalent" evidence="8">
    <location>
        <position position="47"/>
    </location>
    <ligand>
        <name>heme c</name>
        <dbReference type="ChEBI" id="CHEBI:61717"/>
    </ligand>
</feature>
<reference evidence="11 12" key="2">
    <citation type="submission" date="2016-03" db="EMBL/GenBank/DDBJ databases">
        <title>New uncultured bacterium of the family Gallionellaceae from acid mine drainage: description and reconstruction of genome based on metagenomic analysis of microbial community.</title>
        <authorList>
            <person name="Kadnikov V."/>
            <person name="Ivasenko D."/>
            <person name="Beletsky A."/>
            <person name="Mardanov A."/>
            <person name="Danilova E."/>
            <person name="Pimenov N."/>
            <person name="Karnachuk O."/>
            <person name="Ravin N."/>
        </authorList>
    </citation>
    <scope>NUCLEOTIDE SEQUENCE [LARGE SCALE GENOMIC DNA]</scope>
    <source>
        <strain evidence="11">ShG14-8</strain>
    </source>
</reference>
<reference evidence="11 12" key="1">
    <citation type="submission" date="2016-02" db="EMBL/GenBank/DDBJ databases">
        <authorList>
            <person name="Wen L."/>
            <person name="He K."/>
            <person name="Yang H."/>
        </authorList>
    </citation>
    <scope>NUCLEOTIDE SEQUENCE [LARGE SCALE GENOMIC DNA]</scope>
    <source>
        <strain evidence="11">ShG14-8</strain>
    </source>
</reference>
<dbReference type="PATRIC" id="fig|1796491.3.peg.1153"/>
<dbReference type="InterPro" id="IPR036909">
    <property type="entry name" value="Cyt_c-like_dom_sf"/>
</dbReference>
<dbReference type="EMBL" id="LSLI01000018">
    <property type="protein sequence ID" value="KXS32810.1"/>
    <property type="molecule type" value="Genomic_DNA"/>
</dbReference>
<dbReference type="Gene3D" id="1.10.760.10">
    <property type="entry name" value="Cytochrome c-like domain"/>
    <property type="match status" value="1"/>
</dbReference>
<feature type="binding site" description="covalent" evidence="8">
    <location>
        <position position="50"/>
    </location>
    <ligand>
        <name>heme c</name>
        <dbReference type="ChEBI" id="CHEBI:61717"/>
    </ligand>
</feature>
<dbReference type="GO" id="GO:0009055">
    <property type="term" value="F:electron transfer activity"/>
    <property type="evidence" value="ECO:0007669"/>
    <property type="project" value="InterPro"/>
</dbReference>
<dbReference type="Gene3D" id="1.20.5.100">
    <property type="entry name" value="Cytochrome c1, transmembrane anchor, C-terminal"/>
    <property type="match status" value="1"/>
</dbReference>
<sequence length="215" mass="24094">MKKFIVLLILCCASSQVWPEEATLQNIKVDTDLPAIERGMDDLMNNCHACHSLKYISYLDLLKLGIDKKKVDFMRGDQPLAAPLTGMLSDEAAMQMFGLVPPDLSLMTKAREGGPSYVYSYLLGYYNTPDGVTHNRIFPATKMPDPLGISTATDPAKREELKKTAHDIVSFLAWASDPHSAERHRLGYYVIGYLLFLTALLYAVKNRIWAGLKKH</sequence>
<keyword evidence="6 8" id="KW-0408">Iron</keyword>
<feature type="chain" id="PRO_5007483986" evidence="10">
    <location>
        <begin position="20"/>
        <end position="215"/>
    </location>
</feature>
<dbReference type="Proteomes" id="UP000070578">
    <property type="component" value="Unassembled WGS sequence"/>
</dbReference>
<keyword evidence="3 9" id="KW-0812">Transmembrane</keyword>
<dbReference type="PRINTS" id="PR00603">
    <property type="entry name" value="CYTOCHROMEC1"/>
</dbReference>
<dbReference type="AlphaFoldDB" id="A0A139BV00"/>
<evidence type="ECO:0000313" key="11">
    <source>
        <dbReference type="EMBL" id="KXS32810.1"/>
    </source>
</evidence>
<dbReference type="PANTHER" id="PTHR10266:SF3">
    <property type="entry name" value="CYTOCHROME C1, HEME PROTEIN, MITOCHONDRIAL"/>
    <property type="match status" value="1"/>
</dbReference>
<organism evidence="11 12">
    <name type="scientific">Candidatus Gallionella acididurans</name>
    <dbReference type="NCBI Taxonomy" id="1796491"/>
    <lineage>
        <taxon>Bacteria</taxon>
        <taxon>Pseudomonadati</taxon>
        <taxon>Pseudomonadota</taxon>
        <taxon>Betaproteobacteria</taxon>
        <taxon>Nitrosomonadales</taxon>
        <taxon>Gallionellaceae</taxon>
        <taxon>Gallionella</taxon>
    </lineage>
</organism>
<accession>A0A139BV00</accession>
<evidence type="ECO:0000256" key="3">
    <source>
        <dbReference type="ARBA" id="ARBA00022692"/>
    </source>
</evidence>
<dbReference type="PANTHER" id="PTHR10266">
    <property type="entry name" value="CYTOCHROME C1"/>
    <property type="match status" value="1"/>
</dbReference>
<dbReference type="GO" id="GO:0046872">
    <property type="term" value="F:metal ion binding"/>
    <property type="evidence" value="ECO:0007669"/>
    <property type="project" value="UniProtKB-KW"/>
</dbReference>
<keyword evidence="5 9" id="KW-1133">Transmembrane helix</keyword>
<keyword evidence="4 8" id="KW-0479">Metal-binding</keyword>
<evidence type="ECO:0000256" key="8">
    <source>
        <dbReference type="PIRSR" id="PIRSR602326-1"/>
    </source>
</evidence>
<feature type="transmembrane region" description="Helical" evidence="9">
    <location>
        <begin position="186"/>
        <end position="204"/>
    </location>
</feature>
<evidence type="ECO:0000256" key="10">
    <source>
        <dbReference type="SAM" id="SignalP"/>
    </source>
</evidence>